<dbReference type="Proteomes" id="UP000515788">
    <property type="component" value="Chromosome 1"/>
</dbReference>
<protein>
    <recommendedName>
        <fullName evidence="6">Small ribosomal subunit protein mS33</fullName>
    </recommendedName>
</protein>
<proteinExistence type="inferred from homology"/>
<evidence type="ECO:0000256" key="2">
    <source>
        <dbReference type="ARBA" id="ARBA00008970"/>
    </source>
</evidence>
<organism evidence="8 9">
    <name type="scientific">Torulaspora globosa</name>
    <dbReference type="NCBI Taxonomy" id="48254"/>
    <lineage>
        <taxon>Eukaryota</taxon>
        <taxon>Fungi</taxon>
        <taxon>Dikarya</taxon>
        <taxon>Ascomycota</taxon>
        <taxon>Saccharomycotina</taxon>
        <taxon>Saccharomycetes</taxon>
        <taxon>Saccharomycetales</taxon>
        <taxon>Saccharomycetaceae</taxon>
        <taxon>Torulaspora</taxon>
    </lineage>
</organism>
<feature type="compositionally biased region" description="Basic residues" evidence="7">
    <location>
        <begin position="83"/>
        <end position="95"/>
    </location>
</feature>
<evidence type="ECO:0000256" key="7">
    <source>
        <dbReference type="SAM" id="MobiDB-lite"/>
    </source>
</evidence>
<dbReference type="Pfam" id="PF08293">
    <property type="entry name" value="MRP-S33"/>
    <property type="match status" value="1"/>
</dbReference>
<reference evidence="8 9" key="1">
    <citation type="submission" date="2020-06" db="EMBL/GenBank/DDBJ databases">
        <title>The yeast mating-type switching endonuclease HO is a domesticated member of an unorthodox homing genetic element family.</title>
        <authorList>
            <person name="Coughlan A.Y."/>
            <person name="Lombardi L."/>
            <person name="Braun-Galleani S."/>
            <person name="Martos A.R."/>
            <person name="Galeote V."/>
            <person name="Bigey F."/>
            <person name="Dequin S."/>
            <person name="Byrne K.P."/>
            <person name="Wolfe K.H."/>
        </authorList>
    </citation>
    <scope>NUCLEOTIDE SEQUENCE [LARGE SCALE GENOMIC DNA]</scope>
    <source>
        <strain evidence="8 9">CBS764</strain>
    </source>
</reference>
<comment type="subcellular location">
    <subcellularLocation>
        <location evidence="1">Mitochondrion</location>
    </subcellularLocation>
</comment>
<sequence length="107" mass="12130">MSVPKARLLKVAEISAKIFDQNFNPTNARTGSKILSQRLKGPAIAGYYGNPDFLKFRHLKTLYPGFQFVDLEEEYRLSMIEARKRRGKGAPKKKKEASSGGKTKKRK</sequence>
<evidence type="ECO:0000256" key="4">
    <source>
        <dbReference type="ARBA" id="ARBA00023128"/>
    </source>
</evidence>
<dbReference type="AlphaFoldDB" id="A0A7G3Z9Y5"/>
<evidence type="ECO:0000256" key="3">
    <source>
        <dbReference type="ARBA" id="ARBA00022980"/>
    </source>
</evidence>
<comment type="similarity">
    <text evidence="2">Belongs to the mitochondrion-specific ribosomal protein mS33 family.</text>
</comment>
<dbReference type="GO" id="GO:0005739">
    <property type="term" value="C:mitochondrion"/>
    <property type="evidence" value="ECO:0007669"/>
    <property type="project" value="UniProtKB-SubCell"/>
</dbReference>
<dbReference type="KEGG" id="tgb:HG536_0A01380"/>
<dbReference type="PANTHER" id="PTHR13362">
    <property type="entry name" value="MITOCHONDRIAL RIBOSOMAL PROTEIN S33"/>
    <property type="match status" value="1"/>
</dbReference>
<dbReference type="GeneID" id="59323418"/>
<dbReference type="PANTHER" id="PTHR13362:SF2">
    <property type="entry name" value="SMALL RIBOSOMAL SUBUNIT PROTEIN MS33"/>
    <property type="match status" value="1"/>
</dbReference>
<feature type="region of interest" description="Disordered" evidence="7">
    <location>
        <begin position="82"/>
        <end position="107"/>
    </location>
</feature>
<evidence type="ECO:0000256" key="6">
    <source>
        <dbReference type="ARBA" id="ARBA00035132"/>
    </source>
</evidence>
<evidence type="ECO:0000313" key="9">
    <source>
        <dbReference type="Proteomes" id="UP000515788"/>
    </source>
</evidence>
<dbReference type="RefSeq" id="XP_037136996.1">
    <property type="nucleotide sequence ID" value="XM_037281101.1"/>
</dbReference>
<dbReference type="EMBL" id="CP059246">
    <property type="protein sequence ID" value="QLL30321.1"/>
    <property type="molecule type" value="Genomic_DNA"/>
</dbReference>
<keyword evidence="3" id="KW-0689">Ribosomal protein</keyword>
<evidence type="ECO:0000256" key="1">
    <source>
        <dbReference type="ARBA" id="ARBA00004173"/>
    </source>
</evidence>
<accession>A0A7G3Z9Y5</accession>
<evidence type="ECO:0000256" key="5">
    <source>
        <dbReference type="ARBA" id="ARBA00023274"/>
    </source>
</evidence>
<dbReference type="GO" id="GO:1990904">
    <property type="term" value="C:ribonucleoprotein complex"/>
    <property type="evidence" value="ECO:0007669"/>
    <property type="project" value="UniProtKB-KW"/>
</dbReference>
<keyword evidence="9" id="KW-1185">Reference proteome</keyword>
<dbReference type="GO" id="GO:0005840">
    <property type="term" value="C:ribosome"/>
    <property type="evidence" value="ECO:0007669"/>
    <property type="project" value="UniProtKB-KW"/>
</dbReference>
<gene>
    <name evidence="8" type="ORF">HG536_0A01380</name>
</gene>
<keyword evidence="4" id="KW-0496">Mitochondrion</keyword>
<dbReference type="OrthoDB" id="2257454at2759"/>
<dbReference type="InterPro" id="IPR013219">
    <property type="entry name" value="Ribosomal_mS33"/>
</dbReference>
<evidence type="ECO:0000313" key="8">
    <source>
        <dbReference type="EMBL" id="QLL30321.1"/>
    </source>
</evidence>
<keyword evidence="5" id="KW-0687">Ribonucleoprotein</keyword>
<name>A0A7G3Z9Y5_9SACH</name>